<comment type="caution">
    <text evidence="3">The sequence shown here is derived from an EMBL/GenBank/DDBJ whole genome shotgun (WGS) entry which is preliminary data.</text>
</comment>
<dbReference type="Gene3D" id="3.60.15.10">
    <property type="entry name" value="Ribonuclease Z/Hydroxyacylglutathione hydrolase-like"/>
    <property type="match status" value="1"/>
</dbReference>
<feature type="compositionally biased region" description="Polar residues" evidence="1">
    <location>
        <begin position="419"/>
        <end position="431"/>
    </location>
</feature>
<dbReference type="SUPFAM" id="SSF56281">
    <property type="entry name" value="Metallo-hydrolase/oxidoreductase"/>
    <property type="match status" value="1"/>
</dbReference>
<protein>
    <submittedName>
        <fullName evidence="3">Alkyl sulfatase dimerization domain-containing protein</fullName>
    </submittedName>
</protein>
<evidence type="ECO:0000313" key="4">
    <source>
        <dbReference type="Proteomes" id="UP001595872"/>
    </source>
</evidence>
<dbReference type="PANTHER" id="PTHR43223">
    <property type="entry name" value="ALKYL/ARYL-SULFATASE"/>
    <property type="match status" value="1"/>
</dbReference>
<sequence>MTDLDIRDYADRIWRGEADDSIAHSGLHGTGVVDVADGVGWAPGFGNVITFRTDGDEVVLFDTGNPLTADRLHRHVRAWSPHPLSTAFYSHGHIDHVFGVGPFDAEARERGWARPQVVAHEAVRDRFDRYVLTNGYNAVINRRQFQSPDLTWPSEYRHPDVTFADGLTVTRGGLTFELFHAKGETDDAAVAYVPEHRLLLPGDLFIWLTPNCGNPQKVQRYPREWAHALRRMAALGAELMIPSHGAPIFGADRIEQALTETAEWLESIVEQTLALLNEGARLDDVVHAVRPPARLADRVYLQAKYDEPEFIVRNLWRMYGGWYDGNPARLKPARDADLARAVAALAGGTARLADASRRAVEDGDLRLACHLAEMAVQSDPDDADLHAVRAEVYAARAAAESSLMARGVYTWAANESRARATTPTAPESTGPTFEDLV</sequence>
<dbReference type="InterPro" id="IPR036866">
    <property type="entry name" value="RibonucZ/Hydroxyglut_hydro"/>
</dbReference>
<proteinExistence type="predicted"/>
<feature type="domain" description="Metallo-beta-lactamase" evidence="2">
    <location>
        <begin position="45"/>
        <end position="244"/>
    </location>
</feature>
<dbReference type="Gene3D" id="1.25.40.880">
    <property type="entry name" value="Alkyl sulfatase, dimerisation domain"/>
    <property type="match status" value="1"/>
</dbReference>
<accession>A0ABV9TZA9</accession>
<evidence type="ECO:0000256" key="1">
    <source>
        <dbReference type="SAM" id="MobiDB-lite"/>
    </source>
</evidence>
<feature type="region of interest" description="Disordered" evidence="1">
    <location>
        <begin position="416"/>
        <end position="437"/>
    </location>
</feature>
<reference evidence="4" key="1">
    <citation type="journal article" date="2019" name="Int. J. Syst. Evol. Microbiol.">
        <title>The Global Catalogue of Microorganisms (GCM) 10K type strain sequencing project: providing services to taxonomists for standard genome sequencing and annotation.</title>
        <authorList>
            <consortium name="The Broad Institute Genomics Platform"/>
            <consortium name="The Broad Institute Genome Sequencing Center for Infectious Disease"/>
            <person name="Wu L."/>
            <person name="Ma J."/>
        </authorList>
    </citation>
    <scope>NUCLEOTIDE SEQUENCE [LARGE SCALE GENOMIC DNA]</scope>
    <source>
        <strain evidence="4">KLKA75</strain>
    </source>
</reference>
<dbReference type="Proteomes" id="UP001595872">
    <property type="component" value="Unassembled WGS sequence"/>
</dbReference>
<evidence type="ECO:0000313" key="3">
    <source>
        <dbReference type="EMBL" id="MFC4909339.1"/>
    </source>
</evidence>
<dbReference type="InterPro" id="IPR052195">
    <property type="entry name" value="Bact_Alkyl/Aryl-Sulfatase"/>
</dbReference>
<gene>
    <name evidence="3" type="ORF">ACFPCY_18600</name>
</gene>
<dbReference type="InterPro" id="IPR029228">
    <property type="entry name" value="Alkyl_sulf_dimr"/>
</dbReference>
<dbReference type="PANTHER" id="PTHR43223:SF2">
    <property type="entry name" value="METALLO-BETA-LACTAMASE DOMAIN-CONTAINING PROTEIN"/>
    <property type="match status" value="1"/>
</dbReference>
<dbReference type="Pfam" id="PF00753">
    <property type="entry name" value="Lactamase_B"/>
    <property type="match status" value="1"/>
</dbReference>
<organism evidence="3 4">
    <name type="scientific">Actinomadura gamaensis</name>
    <dbReference type="NCBI Taxonomy" id="1763541"/>
    <lineage>
        <taxon>Bacteria</taxon>
        <taxon>Bacillati</taxon>
        <taxon>Actinomycetota</taxon>
        <taxon>Actinomycetes</taxon>
        <taxon>Streptosporangiales</taxon>
        <taxon>Thermomonosporaceae</taxon>
        <taxon>Actinomadura</taxon>
    </lineage>
</organism>
<name>A0ABV9TZA9_9ACTN</name>
<evidence type="ECO:0000259" key="2">
    <source>
        <dbReference type="SMART" id="SM00849"/>
    </source>
</evidence>
<dbReference type="InterPro" id="IPR001279">
    <property type="entry name" value="Metallo-B-lactamas"/>
</dbReference>
<dbReference type="RefSeq" id="WP_378256776.1">
    <property type="nucleotide sequence ID" value="NZ_JBHSIT010000005.1"/>
</dbReference>
<dbReference type="InterPro" id="IPR038536">
    <property type="entry name" value="Alkyl/aryl-sulf_dimr_sf"/>
</dbReference>
<dbReference type="EMBL" id="JBHSIT010000005">
    <property type="protein sequence ID" value="MFC4909339.1"/>
    <property type="molecule type" value="Genomic_DNA"/>
</dbReference>
<keyword evidence="4" id="KW-1185">Reference proteome</keyword>
<dbReference type="SMART" id="SM00849">
    <property type="entry name" value="Lactamase_B"/>
    <property type="match status" value="1"/>
</dbReference>
<dbReference type="Pfam" id="PF14863">
    <property type="entry name" value="Alkyl_sulf_dimr"/>
    <property type="match status" value="1"/>
</dbReference>